<dbReference type="KEGG" id="dvu:DVU_2192"/>
<organism evidence="1 2">
    <name type="scientific">Nitratidesulfovibrio vulgaris (strain ATCC 29579 / DSM 644 / CCUG 34227 / NCIMB 8303 / VKM B-1760 / Hildenborough)</name>
    <name type="common">Desulfovibrio vulgaris</name>
    <dbReference type="NCBI Taxonomy" id="882"/>
    <lineage>
        <taxon>Bacteria</taxon>
        <taxon>Pseudomonadati</taxon>
        <taxon>Thermodesulfobacteriota</taxon>
        <taxon>Desulfovibrionia</taxon>
        <taxon>Desulfovibrionales</taxon>
        <taxon>Desulfovibrionaceae</taxon>
        <taxon>Nitratidesulfovibrio</taxon>
    </lineage>
</organism>
<accession>Q72A05</accession>
<dbReference type="EnsemblBacteria" id="AAS96665">
    <property type="protein sequence ID" value="AAS96665"/>
    <property type="gene ID" value="DVU_2192"/>
</dbReference>
<dbReference type="RefSeq" id="WP_010939467.1">
    <property type="nucleotide sequence ID" value="NC_002937.3"/>
</dbReference>
<protein>
    <submittedName>
        <fullName evidence="1">Uncharacterized protein</fullName>
    </submittedName>
</protein>
<keyword evidence="2" id="KW-1185">Reference proteome</keyword>
<gene>
    <name evidence="1" type="ordered locus">DVU_2192</name>
</gene>
<dbReference type="AlphaFoldDB" id="Q72A05"/>
<name>Q72A05_NITV2</name>
<dbReference type="STRING" id="882.DVU_2192"/>
<dbReference type="HOGENOM" id="CLU_3098207_0_0_7"/>
<proteinExistence type="predicted"/>
<dbReference type="EMBL" id="AE017285">
    <property type="protein sequence ID" value="AAS96665.1"/>
    <property type="molecule type" value="Genomic_DNA"/>
</dbReference>
<dbReference type="Proteomes" id="UP000002194">
    <property type="component" value="Chromosome"/>
</dbReference>
<reference evidence="1 2" key="1">
    <citation type="journal article" date="2004" name="Nat. Biotechnol.">
        <title>The genome sequence of the anaerobic, sulfate-reducing bacterium Desulfovibrio vulgaris Hildenborough.</title>
        <authorList>
            <person name="Heidelberg J.F."/>
            <person name="Seshadri R."/>
            <person name="Haveman S.A."/>
            <person name="Hemme C.L."/>
            <person name="Paulsen I.T."/>
            <person name="Kolonay J.F."/>
            <person name="Eisen J.A."/>
            <person name="Ward N."/>
            <person name="Methe B."/>
            <person name="Brinkac L.M."/>
            <person name="Daugherty S.C."/>
            <person name="Deboy R.T."/>
            <person name="Dodson R.J."/>
            <person name="Durkin A.S."/>
            <person name="Madupu R."/>
            <person name="Nelson W.C."/>
            <person name="Sullivan S.A."/>
            <person name="Fouts D."/>
            <person name="Haft D.H."/>
            <person name="Selengut J."/>
            <person name="Peterson J.D."/>
            <person name="Davidsen T.M."/>
            <person name="Zafar N."/>
            <person name="Zhou L."/>
            <person name="Radune D."/>
            <person name="Dimitrov G."/>
            <person name="Hance M."/>
            <person name="Tran K."/>
            <person name="Khouri H."/>
            <person name="Gill J."/>
            <person name="Utterback T.R."/>
            <person name="Feldblyum T.V."/>
            <person name="Wall J.D."/>
            <person name="Voordouw G."/>
            <person name="Fraser C.M."/>
        </authorList>
    </citation>
    <scope>NUCLEOTIDE SEQUENCE [LARGE SCALE GENOMIC DNA]</scope>
    <source>
        <strain evidence="2">ATCC 29579 / DSM 644 / NCIMB 8303 / VKM B-1760 / Hildenborough</strain>
    </source>
</reference>
<sequence length="51" mass="5897">MPDMNYRYDADLHKLVTLVRMGAHTLRLAADTLPALRTLWLQHIRHGFVPA</sequence>
<dbReference type="PATRIC" id="fig|882.5.peg.1993"/>
<evidence type="ECO:0000313" key="2">
    <source>
        <dbReference type="Proteomes" id="UP000002194"/>
    </source>
</evidence>
<dbReference type="PaxDb" id="882-DVU_2192"/>
<evidence type="ECO:0000313" key="1">
    <source>
        <dbReference type="EMBL" id="AAS96665.1"/>
    </source>
</evidence>